<dbReference type="HOGENOM" id="CLU_102246_0_0_1"/>
<dbReference type="AlphaFoldDB" id="M2U492"/>
<keyword evidence="5" id="KW-1185">Reference proteome</keyword>
<protein>
    <recommendedName>
        <fullName evidence="3">RING-type domain-containing protein</fullName>
    </recommendedName>
</protein>
<dbReference type="InterPro" id="IPR001841">
    <property type="entry name" value="Znf_RING"/>
</dbReference>
<reference evidence="5" key="2">
    <citation type="journal article" date="2013" name="PLoS Genet.">
        <title>Comparative genome structure, secondary metabolite, and effector coding capacity across Cochliobolus pathogens.</title>
        <authorList>
            <person name="Condon B.J."/>
            <person name="Leng Y."/>
            <person name="Wu D."/>
            <person name="Bushley K.E."/>
            <person name="Ohm R.A."/>
            <person name="Otillar R."/>
            <person name="Martin J."/>
            <person name="Schackwitz W."/>
            <person name="Grimwood J."/>
            <person name="MohdZainudin N."/>
            <person name="Xue C."/>
            <person name="Wang R."/>
            <person name="Manning V.A."/>
            <person name="Dhillon B."/>
            <person name="Tu Z.J."/>
            <person name="Steffenson B.J."/>
            <person name="Salamov A."/>
            <person name="Sun H."/>
            <person name="Lowry S."/>
            <person name="LaButti K."/>
            <person name="Han J."/>
            <person name="Copeland A."/>
            <person name="Lindquist E."/>
            <person name="Barry K."/>
            <person name="Schmutz J."/>
            <person name="Baker S.E."/>
            <person name="Ciuffetti L.M."/>
            <person name="Grigoriev I.V."/>
            <person name="Zhong S."/>
            <person name="Turgeon B.G."/>
        </authorList>
    </citation>
    <scope>NUCLEOTIDE SEQUENCE [LARGE SCALE GENOMIC DNA]</scope>
    <source>
        <strain evidence="5">C5 / ATCC 48332 / race O</strain>
    </source>
</reference>
<gene>
    <name evidence="4" type="ORF">COCHEDRAFT_1095359</name>
</gene>
<proteinExistence type="predicted"/>
<keyword evidence="1" id="KW-0862">Zinc</keyword>
<dbReference type="Proteomes" id="UP000016936">
    <property type="component" value="Unassembled WGS sequence"/>
</dbReference>
<keyword evidence="1" id="KW-0863">Zinc-finger</keyword>
<organism evidence="4 5">
    <name type="scientific">Cochliobolus heterostrophus (strain C5 / ATCC 48332 / race O)</name>
    <name type="common">Southern corn leaf blight fungus</name>
    <name type="synonym">Bipolaris maydis</name>
    <dbReference type="NCBI Taxonomy" id="701091"/>
    <lineage>
        <taxon>Eukaryota</taxon>
        <taxon>Fungi</taxon>
        <taxon>Dikarya</taxon>
        <taxon>Ascomycota</taxon>
        <taxon>Pezizomycotina</taxon>
        <taxon>Dothideomycetes</taxon>
        <taxon>Pleosporomycetidae</taxon>
        <taxon>Pleosporales</taxon>
        <taxon>Pleosporineae</taxon>
        <taxon>Pleosporaceae</taxon>
        <taxon>Bipolaris</taxon>
    </lineage>
</organism>
<sequence>MPLFSGKEAFVILGLSPIEPSLHRRSENCTICTLPLTMPLSLAAETPHIASEAPSQRPPHAATRINLCNHIVGKECLLAWLDISCACPVCNLTLFDATDEEIIERDVAFVYKKLRHLWRKGDILAAIERVVARKRFEQGWREARAPGVDAVENKGEGEGAVLEGEFWDGSEDGDEEMEEEEESEDGEIIESEEGDEDEEMDGNEGYDREIKDEGYDDVDGSEGMDISDFQE</sequence>
<keyword evidence="1" id="KW-0479">Metal-binding</keyword>
<dbReference type="OMA" id="ATRINLC"/>
<dbReference type="STRING" id="701091.M2U492"/>
<dbReference type="OrthoDB" id="2849579at2759"/>
<evidence type="ECO:0000313" key="4">
    <source>
        <dbReference type="EMBL" id="EMD93349.1"/>
    </source>
</evidence>
<dbReference type="SUPFAM" id="SSF57850">
    <property type="entry name" value="RING/U-box"/>
    <property type="match status" value="1"/>
</dbReference>
<feature type="domain" description="RING-type" evidence="3">
    <location>
        <begin position="29"/>
        <end position="91"/>
    </location>
</feature>
<reference evidence="4 5" key="1">
    <citation type="journal article" date="2012" name="PLoS Pathog.">
        <title>Diverse lifestyles and strategies of plant pathogenesis encoded in the genomes of eighteen Dothideomycetes fungi.</title>
        <authorList>
            <person name="Ohm R.A."/>
            <person name="Feau N."/>
            <person name="Henrissat B."/>
            <person name="Schoch C.L."/>
            <person name="Horwitz B.A."/>
            <person name="Barry K.W."/>
            <person name="Condon B.J."/>
            <person name="Copeland A.C."/>
            <person name="Dhillon B."/>
            <person name="Glaser F."/>
            <person name="Hesse C.N."/>
            <person name="Kosti I."/>
            <person name="LaButti K."/>
            <person name="Lindquist E.A."/>
            <person name="Lucas S."/>
            <person name="Salamov A.A."/>
            <person name="Bradshaw R.E."/>
            <person name="Ciuffetti L."/>
            <person name="Hamelin R.C."/>
            <person name="Kema G.H.J."/>
            <person name="Lawrence C."/>
            <person name="Scott J.A."/>
            <person name="Spatafora J.W."/>
            <person name="Turgeon B.G."/>
            <person name="de Wit P.J.G.M."/>
            <person name="Zhong S."/>
            <person name="Goodwin S.B."/>
            <person name="Grigoriev I.V."/>
        </authorList>
    </citation>
    <scope>NUCLEOTIDE SEQUENCE [LARGE SCALE GENOMIC DNA]</scope>
    <source>
        <strain evidence="5">C5 / ATCC 48332 / race O</strain>
    </source>
</reference>
<dbReference type="eggNOG" id="ENOG502RFPR">
    <property type="taxonomic scope" value="Eukaryota"/>
</dbReference>
<evidence type="ECO:0000259" key="3">
    <source>
        <dbReference type="PROSITE" id="PS50089"/>
    </source>
</evidence>
<evidence type="ECO:0000256" key="1">
    <source>
        <dbReference type="PROSITE-ProRule" id="PRU00175"/>
    </source>
</evidence>
<accession>M2U492</accession>
<dbReference type="InterPro" id="IPR013083">
    <property type="entry name" value="Znf_RING/FYVE/PHD"/>
</dbReference>
<feature type="compositionally biased region" description="Acidic residues" evidence="2">
    <location>
        <begin position="165"/>
        <end position="204"/>
    </location>
</feature>
<name>M2U492_COCH5</name>
<feature type="region of interest" description="Disordered" evidence="2">
    <location>
        <begin position="165"/>
        <end position="231"/>
    </location>
</feature>
<dbReference type="EMBL" id="KB445573">
    <property type="protein sequence ID" value="EMD93349.1"/>
    <property type="molecule type" value="Genomic_DNA"/>
</dbReference>
<dbReference type="GO" id="GO:0008270">
    <property type="term" value="F:zinc ion binding"/>
    <property type="evidence" value="ECO:0007669"/>
    <property type="project" value="UniProtKB-KW"/>
</dbReference>
<dbReference type="Gene3D" id="3.30.40.10">
    <property type="entry name" value="Zinc/RING finger domain, C3HC4 (zinc finger)"/>
    <property type="match status" value="1"/>
</dbReference>
<evidence type="ECO:0000256" key="2">
    <source>
        <dbReference type="SAM" id="MobiDB-lite"/>
    </source>
</evidence>
<dbReference type="PROSITE" id="PS50089">
    <property type="entry name" value="ZF_RING_2"/>
    <property type="match status" value="1"/>
</dbReference>
<evidence type="ECO:0000313" key="5">
    <source>
        <dbReference type="Proteomes" id="UP000016936"/>
    </source>
</evidence>